<evidence type="ECO:0000259" key="2">
    <source>
        <dbReference type="Pfam" id="PF09335"/>
    </source>
</evidence>
<dbReference type="EMBL" id="JACHIV010000001">
    <property type="protein sequence ID" value="MBB5069767.1"/>
    <property type="molecule type" value="Genomic_DNA"/>
</dbReference>
<keyword evidence="1" id="KW-1133">Transmembrane helix</keyword>
<keyword evidence="1" id="KW-0472">Membrane</keyword>
<dbReference type="RefSeq" id="WP_184479406.1">
    <property type="nucleotide sequence ID" value="NZ_JACHIV010000001.1"/>
</dbReference>
<dbReference type="Proteomes" id="UP000580474">
    <property type="component" value="Unassembled WGS sequence"/>
</dbReference>
<gene>
    <name evidence="3" type="ORF">BJ969_002855</name>
</gene>
<keyword evidence="4" id="KW-1185">Reference proteome</keyword>
<feature type="domain" description="VTT" evidence="2">
    <location>
        <begin position="27"/>
        <end position="149"/>
    </location>
</feature>
<keyword evidence="1" id="KW-0812">Transmembrane</keyword>
<sequence length="162" mass="17296">MIGWLLATAGTALLGSVFPLANIELYLVGVLTSVDGLSWWALALAAAIGQMTGKTLFYLAGRGGFSLGTRLGRMTEARKGGRWAAWLEKFHDRTRQHPWWGLGVLFVSAVASFPPFTVLCFLSGAAGLPLLGFLAVSLAGRAIHFLIIAGAPELIHQLPFFG</sequence>
<dbReference type="AlphaFoldDB" id="A0A840NND8"/>
<comment type="caution">
    <text evidence="3">The sequence shown here is derived from an EMBL/GenBank/DDBJ whole genome shotgun (WGS) entry which is preliminary data.</text>
</comment>
<dbReference type="InterPro" id="IPR032816">
    <property type="entry name" value="VTT_dom"/>
</dbReference>
<name>A0A840NND8_9PSEU</name>
<evidence type="ECO:0000256" key="1">
    <source>
        <dbReference type="SAM" id="Phobius"/>
    </source>
</evidence>
<evidence type="ECO:0000313" key="4">
    <source>
        <dbReference type="Proteomes" id="UP000580474"/>
    </source>
</evidence>
<evidence type="ECO:0000313" key="3">
    <source>
        <dbReference type="EMBL" id="MBB5069767.1"/>
    </source>
</evidence>
<dbReference type="Pfam" id="PF09335">
    <property type="entry name" value="VTT_dom"/>
    <property type="match status" value="1"/>
</dbReference>
<feature type="transmembrane region" description="Helical" evidence="1">
    <location>
        <begin position="99"/>
        <end position="124"/>
    </location>
</feature>
<accession>A0A840NND8</accession>
<protein>
    <submittedName>
        <fullName evidence="3">Membrane protein YqaA with SNARE-associated domain</fullName>
    </submittedName>
</protein>
<reference evidence="3 4" key="1">
    <citation type="submission" date="2020-08" db="EMBL/GenBank/DDBJ databases">
        <title>Sequencing the genomes of 1000 actinobacteria strains.</title>
        <authorList>
            <person name="Klenk H.-P."/>
        </authorList>
    </citation>
    <scope>NUCLEOTIDE SEQUENCE [LARGE SCALE GENOMIC DNA]</scope>
    <source>
        <strain evidence="3 4">DSM 45582</strain>
    </source>
</reference>
<organism evidence="3 4">
    <name type="scientific">Saccharopolyspora gloriosae</name>
    <dbReference type="NCBI Taxonomy" id="455344"/>
    <lineage>
        <taxon>Bacteria</taxon>
        <taxon>Bacillati</taxon>
        <taxon>Actinomycetota</taxon>
        <taxon>Actinomycetes</taxon>
        <taxon>Pseudonocardiales</taxon>
        <taxon>Pseudonocardiaceae</taxon>
        <taxon>Saccharopolyspora</taxon>
    </lineage>
</organism>
<feature type="transmembrane region" description="Helical" evidence="1">
    <location>
        <begin position="130"/>
        <end position="151"/>
    </location>
</feature>
<proteinExistence type="predicted"/>
<feature type="transmembrane region" description="Helical" evidence="1">
    <location>
        <begin position="38"/>
        <end position="60"/>
    </location>
</feature>